<keyword evidence="10 18" id="KW-0808">Transferase</keyword>
<keyword evidence="8" id="KW-1003">Cell membrane</keyword>
<comment type="pathway">
    <text evidence="3 18">Phospholipid metabolism; CDP-diacylglycerol biosynthesis; CDP-diacylglycerol from sn-glycerol 3-phosphate: step 3/3.</text>
</comment>
<feature type="transmembrane region" description="Helical" evidence="19">
    <location>
        <begin position="157"/>
        <end position="175"/>
    </location>
</feature>
<feature type="transmembrane region" description="Helical" evidence="19">
    <location>
        <begin position="95"/>
        <end position="113"/>
    </location>
</feature>
<keyword evidence="15 19" id="KW-0472">Membrane</keyword>
<organism evidence="20 21">
    <name type="scientific">Pontibacter ruber</name>
    <dbReference type="NCBI Taxonomy" id="1343895"/>
    <lineage>
        <taxon>Bacteria</taxon>
        <taxon>Pseudomonadati</taxon>
        <taxon>Bacteroidota</taxon>
        <taxon>Cytophagia</taxon>
        <taxon>Cytophagales</taxon>
        <taxon>Hymenobacteraceae</taxon>
        <taxon>Pontibacter</taxon>
    </lineage>
</organism>
<evidence type="ECO:0000256" key="3">
    <source>
        <dbReference type="ARBA" id="ARBA00005119"/>
    </source>
</evidence>
<evidence type="ECO:0000256" key="14">
    <source>
        <dbReference type="ARBA" id="ARBA00023098"/>
    </source>
</evidence>
<dbReference type="EC" id="2.7.7.41" evidence="6 18"/>
<evidence type="ECO:0000256" key="17">
    <source>
        <dbReference type="ARBA" id="ARBA00023264"/>
    </source>
</evidence>
<evidence type="ECO:0000256" key="7">
    <source>
        <dbReference type="ARBA" id="ARBA00019373"/>
    </source>
</evidence>
<comment type="catalytic activity">
    <reaction evidence="1 18">
        <text>a 1,2-diacyl-sn-glycero-3-phosphate + CTP + H(+) = a CDP-1,2-diacyl-sn-glycerol + diphosphate</text>
        <dbReference type="Rhea" id="RHEA:16229"/>
        <dbReference type="ChEBI" id="CHEBI:15378"/>
        <dbReference type="ChEBI" id="CHEBI:33019"/>
        <dbReference type="ChEBI" id="CHEBI:37563"/>
        <dbReference type="ChEBI" id="CHEBI:58332"/>
        <dbReference type="ChEBI" id="CHEBI:58608"/>
        <dbReference type="EC" id="2.7.7.41"/>
    </reaction>
</comment>
<dbReference type="RefSeq" id="WP_250431228.1">
    <property type="nucleotide sequence ID" value="NZ_JALPRR010000003.1"/>
</dbReference>
<feature type="transmembrane region" description="Helical" evidence="19">
    <location>
        <begin position="70"/>
        <end position="89"/>
    </location>
</feature>
<evidence type="ECO:0000256" key="8">
    <source>
        <dbReference type="ARBA" id="ARBA00022475"/>
    </source>
</evidence>
<evidence type="ECO:0000256" key="16">
    <source>
        <dbReference type="ARBA" id="ARBA00023209"/>
    </source>
</evidence>
<feature type="transmembrane region" description="Helical" evidence="19">
    <location>
        <begin position="20"/>
        <end position="50"/>
    </location>
</feature>
<dbReference type="PROSITE" id="PS01315">
    <property type="entry name" value="CDS"/>
    <property type="match status" value="1"/>
</dbReference>
<keyword evidence="21" id="KW-1185">Reference proteome</keyword>
<evidence type="ECO:0000256" key="11">
    <source>
        <dbReference type="ARBA" id="ARBA00022692"/>
    </source>
</evidence>
<keyword evidence="9" id="KW-0444">Lipid biosynthesis</keyword>
<dbReference type="GO" id="GO:0016779">
    <property type="term" value="F:nucleotidyltransferase activity"/>
    <property type="evidence" value="ECO:0007669"/>
    <property type="project" value="UniProtKB-KW"/>
</dbReference>
<proteinExistence type="inferred from homology"/>
<protein>
    <recommendedName>
        <fullName evidence="7 18">Phosphatidate cytidylyltransferase</fullName>
        <ecNumber evidence="6 18">2.7.7.41</ecNumber>
    </recommendedName>
</protein>
<keyword evidence="14" id="KW-0443">Lipid metabolism</keyword>
<keyword evidence="17" id="KW-1208">Phospholipid metabolism</keyword>
<evidence type="ECO:0000313" key="21">
    <source>
        <dbReference type="Proteomes" id="UP001597374"/>
    </source>
</evidence>
<dbReference type="Proteomes" id="UP001597374">
    <property type="component" value="Unassembled WGS sequence"/>
</dbReference>
<feature type="transmembrane region" description="Helical" evidence="19">
    <location>
        <begin position="222"/>
        <end position="239"/>
    </location>
</feature>
<evidence type="ECO:0000256" key="12">
    <source>
        <dbReference type="ARBA" id="ARBA00022695"/>
    </source>
</evidence>
<gene>
    <name evidence="20" type="ORF">ACFSKP_16910</name>
</gene>
<name>A0ABW5CZV4_9BACT</name>
<reference evidence="21" key="1">
    <citation type="journal article" date="2019" name="Int. J. Syst. Evol. Microbiol.">
        <title>The Global Catalogue of Microorganisms (GCM) 10K type strain sequencing project: providing services to taxonomists for standard genome sequencing and annotation.</title>
        <authorList>
            <consortium name="The Broad Institute Genomics Platform"/>
            <consortium name="The Broad Institute Genome Sequencing Center for Infectious Disease"/>
            <person name="Wu L."/>
            <person name="Ma J."/>
        </authorList>
    </citation>
    <scope>NUCLEOTIDE SEQUENCE [LARGE SCALE GENOMIC DNA]</scope>
    <source>
        <strain evidence="21">CGMCC 4.1782</strain>
    </source>
</reference>
<dbReference type="InterPro" id="IPR000374">
    <property type="entry name" value="PC_trans"/>
</dbReference>
<evidence type="ECO:0000256" key="6">
    <source>
        <dbReference type="ARBA" id="ARBA00012487"/>
    </source>
</evidence>
<dbReference type="Pfam" id="PF01148">
    <property type="entry name" value="CTP_transf_1"/>
    <property type="match status" value="1"/>
</dbReference>
<evidence type="ECO:0000256" key="10">
    <source>
        <dbReference type="ARBA" id="ARBA00022679"/>
    </source>
</evidence>
<evidence type="ECO:0000256" key="15">
    <source>
        <dbReference type="ARBA" id="ARBA00023136"/>
    </source>
</evidence>
<evidence type="ECO:0000256" key="2">
    <source>
        <dbReference type="ARBA" id="ARBA00004651"/>
    </source>
</evidence>
<feature type="transmembrane region" description="Helical" evidence="19">
    <location>
        <begin position="122"/>
        <end position="145"/>
    </location>
</feature>
<evidence type="ECO:0000256" key="5">
    <source>
        <dbReference type="ARBA" id="ARBA00010185"/>
    </source>
</evidence>
<evidence type="ECO:0000313" key="20">
    <source>
        <dbReference type="EMBL" id="MFD2247951.1"/>
    </source>
</evidence>
<sequence>MADQLLQKPETGKSNLAQRTLTGAVLIAIISGCVGAGAYTFVLLVLLLNLLGLLEFYRLFQAAGVTPRKVAGLVVASISILVLALVFLFNLPVRLLLLTVPLVFLVFVQELYLTSEKPFENLAYTFLGILFVSIPLSFFLGTAFLPWPANAYQRSFILGYFFLLWASDSGAYLFGRWLGRHKLFERISPHKSWEGSAGGACCALLVAFLNAQLFHIHTLTHWLSIAILVVVFGTYGDLFKSMMKRSLAIKDSGTILPGHGGILDRFDSLLGSAPFVFLYLILTLNE</sequence>
<evidence type="ECO:0000256" key="1">
    <source>
        <dbReference type="ARBA" id="ARBA00001698"/>
    </source>
</evidence>
<keyword evidence="12 18" id="KW-0548">Nucleotidyltransferase</keyword>
<keyword evidence="13 19" id="KW-1133">Transmembrane helix</keyword>
<accession>A0ABW5CZV4</accession>
<dbReference type="PANTHER" id="PTHR46382:SF1">
    <property type="entry name" value="PHOSPHATIDATE CYTIDYLYLTRANSFERASE"/>
    <property type="match status" value="1"/>
</dbReference>
<evidence type="ECO:0000256" key="18">
    <source>
        <dbReference type="RuleBase" id="RU003938"/>
    </source>
</evidence>
<evidence type="ECO:0000256" key="19">
    <source>
        <dbReference type="SAM" id="Phobius"/>
    </source>
</evidence>
<dbReference type="PANTHER" id="PTHR46382">
    <property type="entry name" value="PHOSPHATIDATE CYTIDYLYLTRANSFERASE"/>
    <property type="match status" value="1"/>
</dbReference>
<evidence type="ECO:0000256" key="13">
    <source>
        <dbReference type="ARBA" id="ARBA00022989"/>
    </source>
</evidence>
<comment type="pathway">
    <text evidence="4">Lipid metabolism.</text>
</comment>
<keyword evidence="16" id="KW-0594">Phospholipid biosynthesis</keyword>
<evidence type="ECO:0000256" key="9">
    <source>
        <dbReference type="ARBA" id="ARBA00022516"/>
    </source>
</evidence>
<keyword evidence="11 18" id="KW-0812">Transmembrane</keyword>
<comment type="similarity">
    <text evidence="5 18">Belongs to the CDS family.</text>
</comment>
<comment type="caution">
    <text evidence="20">The sequence shown here is derived from an EMBL/GenBank/DDBJ whole genome shotgun (WGS) entry which is preliminary data.</text>
</comment>
<evidence type="ECO:0000256" key="4">
    <source>
        <dbReference type="ARBA" id="ARBA00005189"/>
    </source>
</evidence>
<dbReference type="EMBL" id="JBHUIM010000002">
    <property type="protein sequence ID" value="MFD2247951.1"/>
    <property type="molecule type" value="Genomic_DNA"/>
</dbReference>
<comment type="subcellular location">
    <subcellularLocation>
        <location evidence="2">Cell membrane</location>
        <topology evidence="2">Multi-pass membrane protein</topology>
    </subcellularLocation>
</comment>